<evidence type="ECO:0000313" key="9">
    <source>
        <dbReference type="EMBL" id="KAF0973694.1"/>
    </source>
</evidence>
<feature type="transmembrane region" description="Helical" evidence="7">
    <location>
        <begin position="269"/>
        <end position="288"/>
    </location>
</feature>
<accession>A0A6A5BI06</accession>
<evidence type="ECO:0000256" key="3">
    <source>
        <dbReference type="ARBA" id="ARBA00022692"/>
    </source>
</evidence>
<feature type="transmembrane region" description="Helical" evidence="7">
    <location>
        <begin position="128"/>
        <end position="145"/>
    </location>
</feature>
<evidence type="ECO:0000256" key="7">
    <source>
        <dbReference type="SAM" id="Phobius"/>
    </source>
</evidence>
<reference evidence="9 10" key="1">
    <citation type="journal article" date="2019" name="Sci. Rep.">
        <title>Nanopore sequencing improves the draft genome of the human pathogenic amoeba Naegleria fowleri.</title>
        <authorList>
            <person name="Liechti N."/>
            <person name="Schurch N."/>
            <person name="Bruggmann R."/>
            <person name="Wittwer M."/>
        </authorList>
    </citation>
    <scope>NUCLEOTIDE SEQUENCE [LARGE SCALE GENOMIC DNA]</scope>
    <source>
        <strain evidence="9 10">ATCC 30894</strain>
    </source>
</reference>
<evidence type="ECO:0000313" key="10">
    <source>
        <dbReference type="Proteomes" id="UP000444721"/>
    </source>
</evidence>
<feature type="region of interest" description="Disordered" evidence="6">
    <location>
        <begin position="1"/>
        <end position="35"/>
    </location>
</feature>
<sequence length="505" mass="55628">MQSEDNVPPISLSAQKEEEKPSNSAAAESSSDNGGHTHGWNAENVSFLVLVGVFQVVMVVLFWVFFDYEHSVTNSDETSLNLANEEAHKDVVHYYKPMLDVGIMVFVGFGFLMTFLKRYGYMAFGMNFFISALIFQWGVLNQAFWRGVYKGFPVTGDQVNWPNPRWMVHFELQDLVEGHFAAASFLVSFGVLIGKTTPLQITIAGIIHTLFYSLNFYIGTWVLKASDIGGSMFIHLFGAVYGLMASYVLWNKKAIAGHPAQSSRYTSDLFSLIGTIFLFLCWPSFNAAVTPTGTTQYRAFINTIMSLMGSTVASFFCSRLVRKGVFAMEDIQNGTLAGGVAVGAVADMVILPGGALTIGIIAGFISVFGFKFFTPNLRRYLKLHDTCGVLNLHCIPGFIGGVGSIIAAGVAAGQRVNYGVLYDKMFGNGTHQWGYQFATLAITIGIALVSGLLAGLIIRWLFPEKSVFYDEPYWEVADESLLVDEEPPKEAKEEEKNIELRAVNV</sequence>
<dbReference type="PANTHER" id="PTHR11730:SF60">
    <property type="entry name" value="RH50, ISOFORM D"/>
    <property type="match status" value="1"/>
</dbReference>
<dbReference type="InterPro" id="IPR024041">
    <property type="entry name" value="NH4_transpt_AmtB-like_dom"/>
</dbReference>
<comment type="subcellular location">
    <subcellularLocation>
        <location evidence="1">Membrane</location>
        <topology evidence="1">Multi-pass membrane protein</topology>
    </subcellularLocation>
</comment>
<evidence type="ECO:0000256" key="5">
    <source>
        <dbReference type="ARBA" id="ARBA00023136"/>
    </source>
</evidence>
<dbReference type="SUPFAM" id="SSF111352">
    <property type="entry name" value="Ammonium transporter"/>
    <property type="match status" value="1"/>
</dbReference>
<feature type="transmembrane region" description="Helical" evidence="7">
    <location>
        <begin position="333"/>
        <end position="350"/>
    </location>
</feature>
<gene>
    <name evidence="9" type="ORF">FDP41_007081</name>
</gene>
<evidence type="ECO:0000256" key="1">
    <source>
        <dbReference type="ARBA" id="ARBA00004141"/>
    </source>
</evidence>
<organism evidence="9 10">
    <name type="scientific">Naegleria fowleri</name>
    <name type="common">Brain eating amoeba</name>
    <dbReference type="NCBI Taxonomy" id="5763"/>
    <lineage>
        <taxon>Eukaryota</taxon>
        <taxon>Discoba</taxon>
        <taxon>Heterolobosea</taxon>
        <taxon>Tetramitia</taxon>
        <taxon>Eutetramitia</taxon>
        <taxon>Vahlkampfiidae</taxon>
        <taxon>Naegleria</taxon>
    </lineage>
</organism>
<dbReference type="Pfam" id="PF00909">
    <property type="entry name" value="Ammonium_transp"/>
    <property type="match status" value="1"/>
</dbReference>
<dbReference type="VEuPathDB" id="AmoebaDB:NF0116120"/>
<feature type="transmembrane region" description="Helical" evidence="7">
    <location>
        <begin position="98"/>
        <end position="116"/>
    </location>
</feature>
<keyword evidence="10" id="KW-1185">Reference proteome</keyword>
<proteinExistence type="inferred from homology"/>
<dbReference type="GO" id="GO:0005886">
    <property type="term" value="C:plasma membrane"/>
    <property type="evidence" value="ECO:0007669"/>
    <property type="project" value="InterPro"/>
</dbReference>
<dbReference type="GeneID" id="68114299"/>
<evidence type="ECO:0000259" key="8">
    <source>
        <dbReference type="Pfam" id="PF00909"/>
    </source>
</evidence>
<feature type="transmembrane region" description="Helical" evidence="7">
    <location>
        <begin position="228"/>
        <end position="249"/>
    </location>
</feature>
<dbReference type="Proteomes" id="UP000444721">
    <property type="component" value="Unassembled WGS sequence"/>
</dbReference>
<evidence type="ECO:0000256" key="4">
    <source>
        <dbReference type="ARBA" id="ARBA00022989"/>
    </source>
</evidence>
<feature type="transmembrane region" description="Helical" evidence="7">
    <location>
        <begin position="356"/>
        <end position="373"/>
    </location>
</feature>
<evidence type="ECO:0000256" key="2">
    <source>
        <dbReference type="ARBA" id="ARBA00011036"/>
    </source>
</evidence>
<dbReference type="VEuPathDB" id="AmoebaDB:FDP41_007081"/>
<dbReference type="PRINTS" id="PR00342">
    <property type="entry name" value="RHESUSRHD"/>
</dbReference>
<feature type="domain" description="Ammonium transporter AmtB-like" evidence="8">
    <location>
        <begin position="87"/>
        <end position="458"/>
    </location>
</feature>
<comment type="similarity">
    <text evidence="2">Belongs to the ammonium transporter (TC 2.A.49) family. Rh subfamily.</text>
</comment>
<keyword evidence="3 7" id="KW-0812">Transmembrane</keyword>
<evidence type="ECO:0000256" key="6">
    <source>
        <dbReference type="SAM" id="MobiDB-lite"/>
    </source>
</evidence>
<protein>
    <recommendedName>
        <fullName evidence="8">Ammonium transporter AmtB-like domain-containing protein</fullName>
    </recommendedName>
</protein>
<dbReference type="GO" id="GO:0097272">
    <property type="term" value="P:ammonium homeostasis"/>
    <property type="evidence" value="ECO:0007669"/>
    <property type="project" value="TreeGrafter"/>
</dbReference>
<dbReference type="OMA" id="TNMRIRF"/>
<keyword evidence="4 7" id="KW-1133">Transmembrane helix</keyword>
<feature type="transmembrane region" description="Helical" evidence="7">
    <location>
        <begin position="394"/>
        <end position="413"/>
    </location>
</feature>
<dbReference type="AlphaFoldDB" id="A0A6A5BI06"/>
<feature type="transmembrane region" description="Helical" evidence="7">
    <location>
        <begin position="175"/>
        <end position="194"/>
    </location>
</feature>
<comment type="caution">
    <text evidence="9">The sequence shown here is derived from an EMBL/GenBank/DDBJ whole genome shotgun (WGS) entry which is preliminary data.</text>
</comment>
<feature type="transmembrane region" description="Helical" evidence="7">
    <location>
        <begin position="201"/>
        <end position="222"/>
    </location>
</feature>
<dbReference type="PANTHER" id="PTHR11730">
    <property type="entry name" value="AMMONIUM TRANSPORTER"/>
    <property type="match status" value="1"/>
</dbReference>
<dbReference type="OrthoDB" id="534912at2759"/>
<feature type="transmembrane region" description="Helical" evidence="7">
    <location>
        <begin position="433"/>
        <end position="458"/>
    </location>
</feature>
<feature type="transmembrane region" description="Helical" evidence="7">
    <location>
        <begin position="45"/>
        <end position="66"/>
    </location>
</feature>
<keyword evidence="5 7" id="KW-0472">Membrane</keyword>
<dbReference type="VEuPathDB" id="AmoebaDB:NfTy_008670"/>
<dbReference type="InterPro" id="IPR002229">
    <property type="entry name" value="RhesusRHD"/>
</dbReference>
<feature type="compositionally biased region" description="Low complexity" evidence="6">
    <location>
        <begin position="22"/>
        <end position="31"/>
    </location>
</feature>
<feature type="transmembrane region" description="Helical" evidence="7">
    <location>
        <begin position="300"/>
        <end position="321"/>
    </location>
</feature>
<dbReference type="RefSeq" id="XP_044558407.1">
    <property type="nucleotide sequence ID" value="XM_044710787.1"/>
</dbReference>
<dbReference type="GO" id="GO:0008519">
    <property type="term" value="F:ammonium channel activity"/>
    <property type="evidence" value="ECO:0007669"/>
    <property type="project" value="InterPro"/>
</dbReference>
<dbReference type="Gene3D" id="1.10.3430.10">
    <property type="entry name" value="Ammonium transporter AmtB like domains"/>
    <property type="match status" value="1"/>
</dbReference>
<dbReference type="EMBL" id="VFQX01000058">
    <property type="protein sequence ID" value="KAF0973694.1"/>
    <property type="molecule type" value="Genomic_DNA"/>
</dbReference>
<name>A0A6A5BI06_NAEFO</name>
<dbReference type="InterPro" id="IPR029020">
    <property type="entry name" value="Ammonium/urea_transptr"/>
</dbReference>